<dbReference type="Pfam" id="PF00646">
    <property type="entry name" value="F-box"/>
    <property type="match status" value="1"/>
</dbReference>
<proteinExistence type="predicted"/>
<dbReference type="InterPro" id="IPR036047">
    <property type="entry name" value="F-box-like_dom_sf"/>
</dbReference>
<feature type="domain" description="F-box" evidence="1">
    <location>
        <begin position="13"/>
        <end position="48"/>
    </location>
</feature>
<evidence type="ECO:0000259" key="1">
    <source>
        <dbReference type="Pfam" id="PF00646"/>
    </source>
</evidence>
<evidence type="ECO:0000313" key="2">
    <source>
        <dbReference type="EMBL" id="QBK90865.1"/>
    </source>
</evidence>
<name>A0A481Z5N7_9VIRU</name>
<dbReference type="SUPFAM" id="SSF81383">
    <property type="entry name" value="F-box domain"/>
    <property type="match status" value="1"/>
</dbReference>
<dbReference type="InterPro" id="IPR036770">
    <property type="entry name" value="Ankyrin_rpt-contain_sf"/>
</dbReference>
<gene>
    <name evidence="2" type="ORF">LCPAC201_01660</name>
</gene>
<reference evidence="2" key="1">
    <citation type="journal article" date="2019" name="MBio">
        <title>Virus Genomes from Deep Sea Sediments Expand the Ocean Megavirome and Support Independent Origins of Viral Gigantism.</title>
        <authorList>
            <person name="Backstrom D."/>
            <person name="Yutin N."/>
            <person name="Jorgensen S.L."/>
            <person name="Dharamshi J."/>
            <person name="Homa F."/>
            <person name="Zaremba-Niedwiedzka K."/>
            <person name="Spang A."/>
            <person name="Wolf Y.I."/>
            <person name="Koonin E.V."/>
            <person name="Ettema T.J."/>
        </authorList>
    </citation>
    <scope>NUCLEOTIDE SEQUENCE</scope>
</reference>
<organism evidence="2">
    <name type="scientific">Pithovirus LCPAC201</name>
    <dbReference type="NCBI Taxonomy" id="2506591"/>
    <lineage>
        <taxon>Viruses</taxon>
        <taxon>Pithoviruses</taxon>
    </lineage>
</organism>
<dbReference type="SUPFAM" id="SSF48403">
    <property type="entry name" value="Ankyrin repeat"/>
    <property type="match status" value="1"/>
</dbReference>
<sequence>MDLTALDFDLIDYLPLELQLIILQHLTEGEKMLCWMVSKSWRQRMKNFWPDSKFDPNIILDHSAEIGSKKLATLAMKIGANNLEASFLCASSCNQLNLLKLLKTKGDISVILWRSGIYQAAFDEASAGGHIEIMIWLKNCNNDSNSKNINRRKRNNRNKNNRKKNGVIECYKQSFIWAAESGHYDALKLIIEWEREDLMDCDLKVQEEMMIRSCILAIIRAEENGHKKCARLLINNCRNLRC</sequence>
<dbReference type="Gene3D" id="1.25.40.20">
    <property type="entry name" value="Ankyrin repeat-containing domain"/>
    <property type="match status" value="1"/>
</dbReference>
<dbReference type="EMBL" id="MK500500">
    <property type="protein sequence ID" value="QBK90865.1"/>
    <property type="molecule type" value="Genomic_DNA"/>
</dbReference>
<dbReference type="InterPro" id="IPR001810">
    <property type="entry name" value="F-box_dom"/>
</dbReference>
<dbReference type="Gene3D" id="1.20.1280.50">
    <property type="match status" value="1"/>
</dbReference>
<accession>A0A481Z5N7</accession>
<protein>
    <submittedName>
        <fullName evidence="2">F-box domain protein</fullName>
    </submittedName>
</protein>